<evidence type="ECO:0000313" key="9">
    <source>
        <dbReference type="Proteomes" id="UP000823674"/>
    </source>
</evidence>
<dbReference type="PANTHER" id="PTHR10209">
    <property type="entry name" value="OXIDOREDUCTASE, 2OG-FE II OXYGENASE FAMILY PROTEIN"/>
    <property type="match status" value="1"/>
</dbReference>
<dbReference type="InterPro" id="IPR044861">
    <property type="entry name" value="IPNS-like_FE2OG_OXY"/>
</dbReference>
<dbReference type="PROSITE" id="PS51471">
    <property type="entry name" value="FE2OG_OXY"/>
    <property type="match status" value="1"/>
</dbReference>
<comment type="caution">
    <text evidence="8">The sequence shown here is derived from an EMBL/GenBank/DDBJ whole genome shotgun (WGS) entry which is preliminary data.</text>
</comment>
<keyword evidence="4 5" id="KW-0408">Iron</keyword>
<name>A0ABQ7LC37_BRACM</name>
<keyword evidence="2 5" id="KW-0479">Metal-binding</keyword>
<keyword evidence="6" id="KW-0732">Signal</keyword>
<keyword evidence="3 5" id="KW-0560">Oxidoreductase</keyword>
<evidence type="ECO:0000256" key="2">
    <source>
        <dbReference type="ARBA" id="ARBA00022723"/>
    </source>
</evidence>
<accession>A0ABQ7LC37</accession>
<reference evidence="8 9" key="1">
    <citation type="submission" date="2021-03" db="EMBL/GenBank/DDBJ databases">
        <authorList>
            <person name="King G.J."/>
            <person name="Bancroft I."/>
            <person name="Baten A."/>
            <person name="Bloomfield J."/>
            <person name="Borpatragohain P."/>
            <person name="He Z."/>
            <person name="Irish N."/>
            <person name="Irwin J."/>
            <person name="Liu K."/>
            <person name="Mauleon R.P."/>
            <person name="Moore J."/>
            <person name="Morris R."/>
            <person name="Ostergaard L."/>
            <person name="Wang B."/>
            <person name="Wells R."/>
        </authorList>
    </citation>
    <scope>NUCLEOTIDE SEQUENCE [LARGE SCALE GENOMIC DNA]</scope>
    <source>
        <strain evidence="8">R-o-18</strain>
        <tissue evidence="8">Leaf</tissue>
    </source>
</reference>
<feature type="domain" description="Fe2OG dioxygenase" evidence="7">
    <location>
        <begin position="29"/>
        <end position="134"/>
    </location>
</feature>
<dbReference type="Pfam" id="PF03171">
    <property type="entry name" value="2OG-FeII_Oxy"/>
    <property type="match status" value="1"/>
</dbReference>
<dbReference type="EMBL" id="JADBGQ010000008">
    <property type="protein sequence ID" value="KAG5383336.1"/>
    <property type="molecule type" value="Genomic_DNA"/>
</dbReference>
<dbReference type="InterPro" id="IPR005123">
    <property type="entry name" value="Oxoglu/Fe-dep_dioxygenase_dom"/>
</dbReference>
<sequence>MDFGALLFQLLSEALGLNSEILKKIDCLKGLFMLCHYFPPCPQPDLTLGISKHTDNSFLTLLLQDQIGGLQVLHKDYWVDVTPIHGALVVNTGDFTQLITNDKFSSVEHRVRATEMVRGFQLRASLARTCFQIPRFTNRSKSFCLMKTLLSTEIRPYQSTLQDTLRVASMENHICLNLEYEIKTCPSWRNDNKIFVSLCVLLLLKQCNKDNSMF</sequence>
<feature type="signal peptide" evidence="6">
    <location>
        <begin position="1"/>
        <end position="16"/>
    </location>
</feature>
<dbReference type="Proteomes" id="UP000823674">
    <property type="component" value="Chromosome A09"/>
</dbReference>
<dbReference type="PANTHER" id="PTHR10209:SF714">
    <property type="entry name" value="1-AMINOCYCLOPROPANE-1-CARBOXYLATE OXIDASE HOMOLOG 11-RELATED"/>
    <property type="match status" value="1"/>
</dbReference>
<gene>
    <name evidence="8" type="primary">A09p023820.1_BraROA</name>
    <name evidence="8" type="ORF">IGI04_034806</name>
</gene>
<evidence type="ECO:0000256" key="4">
    <source>
        <dbReference type="ARBA" id="ARBA00023004"/>
    </source>
</evidence>
<evidence type="ECO:0000259" key="7">
    <source>
        <dbReference type="PROSITE" id="PS51471"/>
    </source>
</evidence>
<evidence type="ECO:0000256" key="1">
    <source>
        <dbReference type="ARBA" id="ARBA00008056"/>
    </source>
</evidence>
<dbReference type="PRINTS" id="PR00682">
    <property type="entry name" value="IPNSYNTHASE"/>
</dbReference>
<keyword evidence="9" id="KW-1185">Reference proteome</keyword>
<dbReference type="InterPro" id="IPR027443">
    <property type="entry name" value="IPNS-like_sf"/>
</dbReference>
<protein>
    <recommendedName>
        <fullName evidence="7">Fe2OG dioxygenase domain-containing protein</fullName>
    </recommendedName>
</protein>
<feature type="chain" id="PRO_5045946414" description="Fe2OG dioxygenase domain-containing protein" evidence="6">
    <location>
        <begin position="17"/>
        <end position="214"/>
    </location>
</feature>
<evidence type="ECO:0000256" key="3">
    <source>
        <dbReference type="ARBA" id="ARBA00023002"/>
    </source>
</evidence>
<dbReference type="SUPFAM" id="SSF51197">
    <property type="entry name" value="Clavaminate synthase-like"/>
    <property type="match status" value="1"/>
</dbReference>
<comment type="similarity">
    <text evidence="1 5">Belongs to the iron/ascorbate-dependent oxidoreductase family.</text>
</comment>
<evidence type="ECO:0000256" key="6">
    <source>
        <dbReference type="SAM" id="SignalP"/>
    </source>
</evidence>
<evidence type="ECO:0000313" key="8">
    <source>
        <dbReference type="EMBL" id="KAG5383336.1"/>
    </source>
</evidence>
<organism evidence="8 9">
    <name type="scientific">Brassica rapa subsp. trilocularis</name>
    <dbReference type="NCBI Taxonomy" id="1813537"/>
    <lineage>
        <taxon>Eukaryota</taxon>
        <taxon>Viridiplantae</taxon>
        <taxon>Streptophyta</taxon>
        <taxon>Embryophyta</taxon>
        <taxon>Tracheophyta</taxon>
        <taxon>Spermatophyta</taxon>
        <taxon>Magnoliopsida</taxon>
        <taxon>eudicotyledons</taxon>
        <taxon>Gunneridae</taxon>
        <taxon>Pentapetalae</taxon>
        <taxon>rosids</taxon>
        <taxon>malvids</taxon>
        <taxon>Brassicales</taxon>
        <taxon>Brassicaceae</taxon>
        <taxon>Brassiceae</taxon>
        <taxon>Brassica</taxon>
    </lineage>
</organism>
<dbReference type="Gene3D" id="2.60.120.330">
    <property type="entry name" value="B-lactam Antibiotic, Isopenicillin N Synthase, Chain"/>
    <property type="match status" value="1"/>
</dbReference>
<proteinExistence type="inferred from homology"/>
<evidence type="ECO:0000256" key="5">
    <source>
        <dbReference type="RuleBase" id="RU003682"/>
    </source>
</evidence>